<protein>
    <submittedName>
        <fullName evidence="2">Uncharacterized protein</fullName>
    </submittedName>
</protein>
<evidence type="ECO:0000256" key="1">
    <source>
        <dbReference type="SAM" id="Phobius"/>
    </source>
</evidence>
<dbReference type="RefSeq" id="WP_070157479.1">
    <property type="nucleotide sequence ID" value="NZ_CP073910.1"/>
</dbReference>
<dbReference type="AlphaFoldDB" id="A0A975KBT7"/>
<dbReference type="KEGG" id="spph:KFK14_02480"/>
<organism evidence="2 3">
    <name type="scientific">Sphingobium phenoxybenzoativorans</name>
    <dbReference type="NCBI Taxonomy" id="1592790"/>
    <lineage>
        <taxon>Bacteria</taxon>
        <taxon>Pseudomonadati</taxon>
        <taxon>Pseudomonadota</taxon>
        <taxon>Alphaproteobacteria</taxon>
        <taxon>Sphingomonadales</taxon>
        <taxon>Sphingomonadaceae</taxon>
        <taxon>Sphingobium</taxon>
    </lineage>
</organism>
<dbReference type="EMBL" id="CP073910">
    <property type="protein sequence ID" value="QUT08059.1"/>
    <property type="molecule type" value="Genomic_DNA"/>
</dbReference>
<feature type="transmembrane region" description="Helical" evidence="1">
    <location>
        <begin position="54"/>
        <end position="72"/>
    </location>
</feature>
<keyword evidence="3" id="KW-1185">Reference proteome</keyword>
<evidence type="ECO:0000313" key="2">
    <source>
        <dbReference type="EMBL" id="QUT08059.1"/>
    </source>
</evidence>
<keyword evidence="1" id="KW-0472">Membrane</keyword>
<keyword evidence="1" id="KW-0812">Transmembrane</keyword>
<keyword evidence="1" id="KW-1133">Transmembrane helix</keyword>
<proteinExistence type="predicted"/>
<reference evidence="2" key="1">
    <citation type="submission" date="2021-04" db="EMBL/GenBank/DDBJ databases">
        <title>Isolation of p-tert-butylphenol degrading bacteria Sphingobium phenoxybenzoativorans Tas13 from active sludge.</title>
        <authorList>
            <person name="Li Y."/>
        </authorList>
    </citation>
    <scope>NUCLEOTIDE SEQUENCE</scope>
    <source>
        <strain evidence="2">Tas13</strain>
    </source>
</reference>
<sequence length="73" mass="7793">MFNILSVLIGLFALILMIPTVIPLLGWANWFILPVAVVGLLFGLLSSRTSGRNLCLIVIALGSLRLFLGGGII</sequence>
<name>A0A975KBT7_9SPHN</name>
<gene>
    <name evidence="2" type="ORF">KFK14_02480</name>
</gene>
<accession>A0A975KBT7</accession>
<evidence type="ECO:0000313" key="3">
    <source>
        <dbReference type="Proteomes" id="UP000681425"/>
    </source>
</evidence>
<feature type="transmembrane region" description="Helical" evidence="1">
    <location>
        <begin position="27"/>
        <end position="47"/>
    </location>
</feature>
<dbReference type="Proteomes" id="UP000681425">
    <property type="component" value="Chromosome"/>
</dbReference>
<dbReference type="OrthoDB" id="7391824at2"/>